<dbReference type="EMBL" id="DS547092">
    <property type="protein sequence ID" value="EDR14695.1"/>
    <property type="molecule type" value="Genomic_DNA"/>
</dbReference>
<evidence type="ECO:0000313" key="2">
    <source>
        <dbReference type="Proteomes" id="UP000001194"/>
    </source>
</evidence>
<accession>B0CUM0</accession>
<keyword evidence="2" id="KW-1185">Reference proteome</keyword>
<organism evidence="2">
    <name type="scientific">Laccaria bicolor (strain S238N-H82 / ATCC MYA-4686)</name>
    <name type="common">Bicoloured deceiver</name>
    <name type="synonym">Laccaria laccata var. bicolor</name>
    <dbReference type="NCBI Taxonomy" id="486041"/>
    <lineage>
        <taxon>Eukaryota</taxon>
        <taxon>Fungi</taxon>
        <taxon>Dikarya</taxon>
        <taxon>Basidiomycota</taxon>
        <taxon>Agaricomycotina</taxon>
        <taxon>Agaricomycetes</taxon>
        <taxon>Agaricomycetidae</taxon>
        <taxon>Agaricales</taxon>
        <taxon>Agaricineae</taxon>
        <taxon>Hydnangiaceae</taxon>
        <taxon>Laccaria</taxon>
    </lineage>
</organism>
<sequence>MLSTLSMPSMLPSTSSLTTGLASFTPGRCAESALAVLPQWPHSPHRPRILRWSKSSILQPAPTSSTPPSTSSTTPLHVDNVNNVILTPLASSAAGVGWSPHPQLCLTQLTHRHGTSFRHQTTFQTPLLCLPHPIAVARRFHAERCSKPTCFVNVVAVPSPDVINATTC</sequence>
<dbReference type="AlphaFoldDB" id="B0CUM0"/>
<evidence type="ECO:0000313" key="1">
    <source>
        <dbReference type="EMBL" id="EDR14695.1"/>
    </source>
</evidence>
<dbReference type="HOGENOM" id="CLU_1586769_0_0_1"/>
<proteinExistence type="predicted"/>
<reference evidence="1 2" key="1">
    <citation type="journal article" date="2008" name="Nature">
        <title>The genome of Laccaria bicolor provides insights into mycorrhizal symbiosis.</title>
        <authorList>
            <person name="Martin F."/>
            <person name="Aerts A."/>
            <person name="Ahren D."/>
            <person name="Brun A."/>
            <person name="Danchin E.G.J."/>
            <person name="Duchaussoy F."/>
            <person name="Gibon J."/>
            <person name="Kohler A."/>
            <person name="Lindquist E."/>
            <person name="Pereda V."/>
            <person name="Salamov A."/>
            <person name="Shapiro H.J."/>
            <person name="Wuyts J."/>
            <person name="Blaudez D."/>
            <person name="Buee M."/>
            <person name="Brokstein P."/>
            <person name="Canbaeck B."/>
            <person name="Cohen D."/>
            <person name="Courty P.E."/>
            <person name="Coutinho P.M."/>
            <person name="Delaruelle C."/>
            <person name="Detter J.C."/>
            <person name="Deveau A."/>
            <person name="DiFazio S."/>
            <person name="Duplessis S."/>
            <person name="Fraissinet-Tachet L."/>
            <person name="Lucic E."/>
            <person name="Frey-Klett P."/>
            <person name="Fourrey C."/>
            <person name="Feussner I."/>
            <person name="Gay G."/>
            <person name="Grimwood J."/>
            <person name="Hoegger P.J."/>
            <person name="Jain P."/>
            <person name="Kilaru S."/>
            <person name="Labbe J."/>
            <person name="Lin Y.C."/>
            <person name="Legue V."/>
            <person name="Le Tacon F."/>
            <person name="Marmeisse R."/>
            <person name="Melayah D."/>
            <person name="Montanini B."/>
            <person name="Muratet M."/>
            <person name="Nehls U."/>
            <person name="Niculita-Hirzel H."/>
            <person name="Oudot-Le Secq M.P."/>
            <person name="Peter M."/>
            <person name="Quesneville H."/>
            <person name="Rajashekar B."/>
            <person name="Reich M."/>
            <person name="Rouhier N."/>
            <person name="Schmutz J."/>
            <person name="Yin T."/>
            <person name="Chalot M."/>
            <person name="Henrissat B."/>
            <person name="Kuees U."/>
            <person name="Lucas S."/>
            <person name="Van de Peer Y."/>
            <person name="Podila G.K."/>
            <person name="Polle A."/>
            <person name="Pukkila P.J."/>
            <person name="Richardson P.M."/>
            <person name="Rouze P."/>
            <person name="Sanders I.R."/>
            <person name="Stajich J.E."/>
            <person name="Tunlid A."/>
            <person name="Tuskan G."/>
            <person name="Grigoriev I.V."/>
        </authorList>
    </citation>
    <scope>NUCLEOTIDE SEQUENCE [LARGE SCALE GENOMIC DNA]</scope>
    <source>
        <strain evidence="2">S238N-H82 / ATCC MYA-4686</strain>
    </source>
</reference>
<name>B0CUM0_LACBS</name>
<protein>
    <submittedName>
        <fullName evidence="1">Predicted protein</fullName>
    </submittedName>
</protein>
<dbReference type="Proteomes" id="UP000001194">
    <property type="component" value="Unassembled WGS sequence"/>
</dbReference>
<gene>
    <name evidence="1" type="ORF">LACBIDRAFT_305588</name>
</gene>
<dbReference type="GeneID" id="6070575"/>
<dbReference type="KEGG" id="lbc:LACBIDRAFT_305588"/>
<dbReference type="RefSeq" id="XP_001875254.1">
    <property type="nucleotide sequence ID" value="XM_001875219.1"/>
</dbReference>
<dbReference type="InParanoid" id="B0CUM0"/>